<dbReference type="Gene3D" id="3.40.462.20">
    <property type="match status" value="1"/>
</dbReference>
<dbReference type="AlphaFoldDB" id="A0A455SD98"/>
<organism evidence="1">
    <name type="scientific">Thermosporothrix sp. COM3</name>
    <dbReference type="NCBI Taxonomy" id="2490863"/>
    <lineage>
        <taxon>Bacteria</taxon>
        <taxon>Bacillati</taxon>
        <taxon>Chloroflexota</taxon>
        <taxon>Ktedonobacteria</taxon>
        <taxon>Ktedonobacterales</taxon>
        <taxon>Thermosporotrichaceae</taxon>
        <taxon>Thermosporothrix</taxon>
    </lineage>
</organism>
<name>A0A455SD98_9CHLR</name>
<gene>
    <name evidence="1" type="ORF">KTC_11740</name>
</gene>
<protein>
    <submittedName>
        <fullName evidence="1">Uncharacterized protein</fullName>
    </submittedName>
</protein>
<dbReference type="EMBL" id="AP019376">
    <property type="protein sequence ID" value="BBH86423.1"/>
    <property type="molecule type" value="Genomic_DNA"/>
</dbReference>
<evidence type="ECO:0000313" key="1">
    <source>
        <dbReference type="EMBL" id="BBH86423.1"/>
    </source>
</evidence>
<reference evidence="1" key="1">
    <citation type="submission" date="2018-12" db="EMBL/GenBank/DDBJ databases">
        <title>Novel natural products biosynthetic potential of the class Ktedonobacteria.</title>
        <authorList>
            <person name="Zheng Y."/>
            <person name="Saitou A."/>
            <person name="Wang C.M."/>
            <person name="Toyoda A."/>
            <person name="Minakuchi Y."/>
            <person name="Sekiguchi Y."/>
            <person name="Ueda K."/>
            <person name="Takano H."/>
            <person name="Sakai Y."/>
            <person name="Yokota A."/>
            <person name="Yabe S."/>
        </authorList>
    </citation>
    <scope>NUCLEOTIDE SEQUENCE</scope>
    <source>
        <strain evidence="1">COM3</strain>
    </source>
</reference>
<sequence length="62" mass="6680">MNYGGAEAESVLTAWASTMREAPEELNSTIVLFSGIRLQVPPRVSVLLCYPGDDRAEADPAI</sequence>
<proteinExistence type="predicted"/>
<accession>A0A455SD98</accession>